<organism evidence="3">
    <name type="scientific">freshwater metagenome</name>
    <dbReference type="NCBI Taxonomy" id="449393"/>
    <lineage>
        <taxon>unclassified sequences</taxon>
        <taxon>metagenomes</taxon>
        <taxon>ecological metagenomes</taxon>
    </lineage>
</organism>
<dbReference type="EMBL" id="CAFBPU010000030">
    <property type="protein sequence ID" value="CAB5035190.1"/>
    <property type="molecule type" value="Genomic_DNA"/>
</dbReference>
<proteinExistence type="predicted"/>
<dbReference type="AlphaFoldDB" id="A0A6J7S439"/>
<dbReference type="InterPro" id="IPR050275">
    <property type="entry name" value="PGM_Phosphatase"/>
</dbReference>
<evidence type="ECO:0000313" key="1">
    <source>
        <dbReference type="EMBL" id="CAB4848463.1"/>
    </source>
</evidence>
<dbReference type="Pfam" id="PF00300">
    <property type="entry name" value="His_Phos_1"/>
    <property type="match status" value="1"/>
</dbReference>
<evidence type="ECO:0000313" key="3">
    <source>
        <dbReference type="EMBL" id="CAB5035190.1"/>
    </source>
</evidence>
<accession>A0A6J7S439</accession>
<gene>
    <name evidence="1" type="ORF">UFOPK3268_00610</name>
    <name evidence="2" type="ORF">UFOPK3752_01121</name>
    <name evidence="3" type="ORF">UFOPK4150_01454</name>
</gene>
<dbReference type="InterPro" id="IPR029033">
    <property type="entry name" value="His_PPase_superfam"/>
</dbReference>
<dbReference type="SMART" id="SM00855">
    <property type="entry name" value="PGAM"/>
    <property type="match status" value="1"/>
</dbReference>
<evidence type="ECO:0000313" key="2">
    <source>
        <dbReference type="EMBL" id="CAB4941846.1"/>
    </source>
</evidence>
<dbReference type="SUPFAM" id="SSF53254">
    <property type="entry name" value="Phosphoglycerate mutase-like"/>
    <property type="match status" value="1"/>
</dbReference>
<dbReference type="CDD" id="cd07067">
    <property type="entry name" value="HP_PGM_like"/>
    <property type="match status" value="1"/>
</dbReference>
<dbReference type="GO" id="GO:0016791">
    <property type="term" value="F:phosphatase activity"/>
    <property type="evidence" value="ECO:0007669"/>
    <property type="project" value="TreeGrafter"/>
</dbReference>
<dbReference type="EMBL" id="CAFBND010000038">
    <property type="protein sequence ID" value="CAB4941846.1"/>
    <property type="molecule type" value="Genomic_DNA"/>
</dbReference>
<dbReference type="InterPro" id="IPR013078">
    <property type="entry name" value="His_Pase_superF_clade-1"/>
</dbReference>
<dbReference type="PANTHER" id="PTHR48100">
    <property type="entry name" value="BROAD-SPECIFICITY PHOSPHATASE YOR283W-RELATED"/>
    <property type="match status" value="1"/>
</dbReference>
<dbReference type="GO" id="GO:0005737">
    <property type="term" value="C:cytoplasm"/>
    <property type="evidence" value="ECO:0007669"/>
    <property type="project" value="TreeGrafter"/>
</dbReference>
<dbReference type="EMBL" id="CAFBIZ010000059">
    <property type="protein sequence ID" value="CAB4848463.1"/>
    <property type="molecule type" value="Genomic_DNA"/>
</dbReference>
<sequence>MTSRRRVVLWRHGRTSWNAESRFQGTTDIPLDDVGVAQAERAARDLATLGPHRIVASDLDRARATAQILADLVGLEVSTDPELRETFAGSWQGLVRDEIAERDGEVFGQWAAGADVRPGGGETRTEVAARVAAAVRRHVEDLPPGGTVVIATHGGAARAGIGELLGLPIEHWTALGGLVNCAWSVLEEQSDSRWRLVEHNARSLPEDVVGDEA</sequence>
<name>A0A6J7S439_9ZZZZ</name>
<reference evidence="3" key="1">
    <citation type="submission" date="2020-05" db="EMBL/GenBank/DDBJ databases">
        <authorList>
            <person name="Chiriac C."/>
            <person name="Salcher M."/>
            <person name="Ghai R."/>
            <person name="Kavagutti S V."/>
        </authorList>
    </citation>
    <scope>NUCLEOTIDE SEQUENCE</scope>
</reference>
<protein>
    <submittedName>
        <fullName evidence="3">Unannotated protein</fullName>
    </submittedName>
</protein>
<dbReference type="PANTHER" id="PTHR48100:SF62">
    <property type="entry name" value="GLUCOSYL-3-PHOSPHOGLYCERATE PHOSPHATASE"/>
    <property type="match status" value="1"/>
</dbReference>
<dbReference type="Gene3D" id="3.40.50.1240">
    <property type="entry name" value="Phosphoglycerate mutase-like"/>
    <property type="match status" value="1"/>
</dbReference>